<dbReference type="Gene3D" id="1.10.238.10">
    <property type="entry name" value="EF-hand"/>
    <property type="match status" value="1"/>
</dbReference>
<reference evidence="12" key="1">
    <citation type="submission" date="2020-12" db="UniProtKB">
        <authorList>
            <consortium name="WormBaseParasite"/>
        </authorList>
    </citation>
    <scope>IDENTIFICATION</scope>
    <source>
        <strain evidence="12">MHco3</strain>
    </source>
</reference>
<keyword evidence="11" id="KW-1185">Reference proteome</keyword>
<dbReference type="InterPro" id="IPR000716">
    <property type="entry name" value="Thyroglobulin_1"/>
</dbReference>
<feature type="compositionally biased region" description="Basic residues" evidence="8">
    <location>
        <begin position="86"/>
        <end position="99"/>
    </location>
</feature>
<dbReference type="Pfam" id="PF10591">
    <property type="entry name" value="SPARC_Ca_bdg"/>
    <property type="match status" value="1"/>
</dbReference>
<evidence type="ECO:0000313" key="11">
    <source>
        <dbReference type="Proteomes" id="UP000025227"/>
    </source>
</evidence>
<evidence type="ECO:0000256" key="6">
    <source>
        <dbReference type="ARBA" id="ARBA00023180"/>
    </source>
</evidence>
<dbReference type="InterPro" id="IPR011992">
    <property type="entry name" value="EF-hand-dom_pair"/>
</dbReference>
<evidence type="ECO:0000256" key="4">
    <source>
        <dbReference type="ARBA" id="ARBA00022837"/>
    </source>
</evidence>
<dbReference type="SUPFAM" id="SSF57610">
    <property type="entry name" value="Thyroglobulin type-1 domain"/>
    <property type="match status" value="1"/>
</dbReference>
<feature type="disulfide bond" evidence="7">
    <location>
        <begin position="262"/>
        <end position="282"/>
    </location>
</feature>
<dbReference type="OMA" id="ESKHEGC"/>
<dbReference type="PANTHER" id="PTHR12352:SF25">
    <property type="entry name" value="SPARC_OSTEONECTIN, CWCV AND KAZAL LIKE DOMAINS PROTEOGLYCAN 1"/>
    <property type="match status" value="1"/>
</dbReference>
<keyword evidence="6" id="KW-0325">Glycoprotein</keyword>
<comment type="subcellular location">
    <subcellularLocation>
        <location evidence="1">Secreted</location>
    </subcellularLocation>
</comment>
<dbReference type="PROSITE" id="PS00484">
    <property type="entry name" value="THYROGLOBULIN_1_1"/>
    <property type="match status" value="1"/>
</dbReference>
<dbReference type="InterPro" id="IPR051950">
    <property type="entry name" value="Dev_reg/Prot_inhib"/>
</dbReference>
<dbReference type="CDD" id="cd16232">
    <property type="entry name" value="EFh_SPARC_TICN"/>
    <property type="match status" value="1"/>
</dbReference>
<keyword evidence="4" id="KW-0106">Calcium</keyword>
<accession>A0A7I4YHF0</accession>
<dbReference type="GO" id="GO:0035592">
    <property type="term" value="P:establishment of protein localization to extracellular region"/>
    <property type="evidence" value="ECO:0007669"/>
    <property type="project" value="TreeGrafter"/>
</dbReference>
<evidence type="ECO:0000256" key="1">
    <source>
        <dbReference type="ARBA" id="ARBA00004613"/>
    </source>
</evidence>
<feature type="signal peptide" evidence="9">
    <location>
        <begin position="1"/>
        <end position="21"/>
    </location>
</feature>
<keyword evidence="9" id="KW-0732">Signal</keyword>
<dbReference type="GO" id="GO:0005509">
    <property type="term" value="F:calcium ion binding"/>
    <property type="evidence" value="ECO:0007669"/>
    <property type="project" value="InterPro"/>
</dbReference>
<name>A0A7I4YHF0_HAECO</name>
<feature type="compositionally biased region" description="Basic residues" evidence="8">
    <location>
        <begin position="66"/>
        <end position="78"/>
    </location>
</feature>
<evidence type="ECO:0000256" key="5">
    <source>
        <dbReference type="ARBA" id="ARBA00023157"/>
    </source>
</evidence>
<dbReference type="WBParaSite" id="HCON_00097110-00001">
    <property type="protein sequence ID" value="HCON_00097110-00001"/>
    <property type="gene ID" value="HCON_00097110"/>
</dbReference>
<dbReference type="Pfam" id="PF00086">
    <property type="entry name" value="Thyroglobulin_1"/>
    <property type="match status" value="1"/>
</dbReference>
<protein>
    <submittedName>
        <fullName evidence="12">Thyroglobulin type-1 domain-containing protein</fullName>
    </submittedName>
</protein>
<feature type="domain" description="Thyroglobulin type-1" evidence="10">
    <location>
        <begin position="222"/>
        <end position="282"/>
    </location>
</feature>
<evidence type="ECO:0000256" key="7">
    <source>
        <dbReference type="PROSITE-ProRule" id="PRU00500"/>
    </source>
</evidence>
<evidence type="ECO:0000256" key="3">
    <source>
        <dbReference type="ARBA" id="ARBA00022737"/>
    </source>
</evidence>
<dbReference type="OrthoDB" id="8875634at2759"/>
<proteinExistence type="predicted"/>
<evidence type="ECO:0000313" key="12">
    <source>
        <dbReference type="WBParaSite" id="HCON_00097110-00001"/>
    </source>
</evidence>
<evidence type="ECO:0000256" key="8">
    <source>
        <dbReference type="SAM" id="MobiDB-lite"/>
    </source>
</evidence>
<comment type="caution">
    <text evidence="7">Lacks conserved residue(s) required for the propagation of feature annotation.</text>
</comment>
<dbReference type="CDD" id="cd00191">
    <property type="entry name" value="TY"/>
    <property type="match status" value="1"/>
</dbReference>
<dbReference type="GO" id="GO:0005615">
    <property type="term" value="C:extracellular space"/>
    <property type="evidence" value="ECO:0007669"/>
    <property type="project" value="TreeGrafter"/>
</dbReference>
<organism evidence="11 12">
    <name type="scientific">Haemonchus contortus</name>
    <name type="common">Barber pole worm</name>
    <dbReference type="NCBI Taxonomy" id="6289"/>
    <lineage>
        <taxon>Eukaryota</taxon>
        <taxon>Metazoa</taxon>
        <taxon>Ecdysozoa</taxon>
        <taxon>Nematoda</taxon>
        <taxon>Chromadorea</taxon>
        <taxon>Rhabditida</taxon>
        <taxon>Rhabditina</taxon>
        <taxon>Rhabditomorpha</taxon>
        <taxon>Strongyloidea</taxon>
        <taxon>Trichostrongylidae</taxon>
        <taxon>Haemonchus</taxon>
    </lineage>
</organism>
<sequence length="301" mass="34507">MTGCRMAAPAVLLLILTVVAAHSEIREKSDPLCAAAKCTDAEVCVVKNGEPQCISKIKLVKLAKKHGIHHFHKQHHSKPQQQPHPQPHHAHHEPHQKHQKHEEHAQHDRLGNHKCSHAELISMGGRLLQWFSDMHRIHTGREKTLPAHKIACRNDVAWMFEQWDGDNDGLLSKDELMPLEGNGRESCLAQFIDMCDDMVVDGQISVDEWCDCFSFADDLRHEPPCHKEKHSVDPHMTGAFLPRCDLEGYYRPEQCHNGYCWCVDRFGREFDHSRTKGELPDCGQYSNELNDDEKSDLEHRL</sequence>
<feature type="disulfide bond" evidence="7">
    <location>
        <begin position="225"/>
        <end position="244"/>
    </location>
</feature>
<dbReference type="PROSITE" id="PS51162">
    <property type="entry name" value="THYROGLOBULIN_1_2"/>
    <property type="match status" value="1"/>
</dbReference>
<evidence type="ECO:0000256" key="2">
    <source>
        <dbReference type="ARBA" id="ARBA00022525"/>
    </source>
</evidence>
<dbReference type="Proteomes" id="UP000025227">
    <property type="component" value="Unplaced"/>
</dbReference>
<evidence type="ECO:0000259" key="10">
    <source>
        <dbReference type="PROSITE" id="PS51162"/>
    </source>
</evidence>
<evidence type="ECO:0000256" key="9">
    <source>
        <dbReference type="SAM" id="SignalP"/>
    </source>
</evidence>
<dbReference type="InterPro" id="IPR036857">
    <property type="entry name" value="Thyroglobulin_1_sf"/>
</dbReference>
<dbReference type="PANTHER" id="PTHR12352">
    <property type="entry name" value="SECRETED MODULAR CALCIUM-BINDING PROTEIN"/>
    <property type="match status" value="1"/>
</dbReference>
<dbReference type="InterPro" id="IPR019577">
    <property type="entry name" value="SPARC/Testican_Ca-bd-dom"/>
</dbReference>
<keyword evidence="3" id="KW-0677">Repeat</keyword>
<feature type="compositionally biased region" description="Basic and acidic residues" evidence="8">
    <location>
        <begin position="100"/>
        <end position="110"/>
    </location>
</feature>
<keyword evidence="2" id="KW-0964">Secreted</keyword>
<dbReference type="PROSITE" id="PS00018">
    <property type="entry name" value="EF_HAND_1"/>
    <property type="match status" value="1"/>
</dbReference>
<dbReference type="SUPFAM" id="SSF47473">
    <property type="entry name" value="EF-hand"/>
    <property type="match status" value="1"/>
</dbReference>
<dbReference type="AlphaFoldDB" id="A0A7I4YHF0"/>
<keyword evidence="5 7" id="KW-1015">Disulfide bond</keyword>
<dbReference type="InterPro" id="IPR018247">
    <property type="entry name" value="EF_Hand_1_Ca_BS"/>
</dbReference>
<dbReference type="SMART" id="SM00211">
    <property type="entry name" value="TY"/>
    <property type="match status" value="1"/>
</dbReference>
<feature type="chain" id="PRO_5029911201" evidence="9">
    <location>
        <begin position="22"/>
        <end position="301"/>
    </location>
</feature>
<feature type="region of interest" description="Disordered" evidence="8">
    <location>
        <begin position="66"/>
        <end position="110"/>
    </location>
</feature>
<dbReference type="Gene3D" id="4.10.800.10">
    <property type="entry name" value="Thyroglobulin type-1"/>
    <property type="match status" value="1"/>
</dbReference>